<organism evidence="1 2">
    <name type="scientific">Alloprevotella tannerae ATCC 51259</name>
    <dbReference type="NCBI Taxonomy" id="626522"/>
    <lineage>
        <taxon>Bacteria</taxon>
        <taxon>Pseudomonadati</taxon>
        <taxon>Bacteroidota</taxon>
        <taxon>Bacteroidia</taxon>
        <taxon>Bacteroidales</taxon>
        <taxon>Prevotellaceae</taxon>
        <taxon>Alloprevotella</taxon>
    </lineage>
</organism>
<keyword evidence="2" id="KW-1185">Reference proteome</keyword>
<sequence length="159" mass="17806">MKLQKSNFGLVALFLLLTIACLGACNRFELVGDKYIVTNKRGNDTIFIQEGMQPDTFYALGYKTFDMKSVAIYKGEKLLTRVTQTAGVYSKDLGEAEFEKDGNIRKLVIYNWCMVERITMKKGKIGYKVSALGPSKGYTMACRVTAPEAFVMGTHVMIK</sequence>
<dbReference type="RefSeq" id="WP_006254639.1">
    <property type="nucleotide sequence ID" value="NZ_GG700642.1"/>
</dbReference>
<dbReference type="STRING" id="626522.GCWU000325_00861"/>
<proteinExistence type="predicted"/>
<dbReference type="AlphaFoldDB" id="C9LF79"/>
<dbReference type="HOGENOM" id="CLU_1659178_0_0_10"/>
<name>C9LF79_9BACT</name>
<dbReference type="EMBL" id="ACIJ02000016">
    <property type="protein sequence ID" value="EEX72398.1"/>
    <property type="molecule type" value="Genomic_DNA"/>
</dbReference>
<accession>C9LF79</accession>
<protein>
    <recommendedName>
        <fullName evidence="3">Lipoprotein</fullName>
    </recommendedName>
</protein>
<gene>
    <name evidence="1" type="ORF">GCWU000325_00861</name>
</gene>
<dbReference type="PROSITE" id="PS51257">
    <property type="entry name" value="PROKAR_LIPOPROTEIN"/>
    <property type="match status" value="1"/>
</dbReference>
<evidence type="ECO:0000313" key="1">
    <source>
        <dbReference type="EMBL" id="EEX72398.1"/>
    </source>
</evidence>
<reference evidence="1" key="1">
    <citation type="submission" date="2009-09" db="EMBL/GenBank/DDBJ databases">
        <authorList>
            <person name="Weinstock G."/>
            <person name="Sodergren E."/>
            <person name="Clifton S."/>
            <person name="Fulton L."/>
            <person name="Fulton B."/>
            <person name="Courtney L."/>
            <person name="Fronick C."/>
            <person name="Harrison M."/>
            <person name="Strong C."/>
            <person name="Farmer C."/>
            <person name="Delahaunty K."/>
            <person name="Markovic C."/>
            <person name="Hall O."/>
            <person name="Minx P."/>
            <person name="Tomlinson C."/>
            <person name="Mitreva M."/>
            <person name="Nelson J."/>
            <person name="Hou S."/>
            <person name="Wollam A."/>
            <person name="Pepin K.H."/>
            <person name="Johnson M."/>
            <person name="Bhonagiri V."/>
            <person name="Nash W.E."/>
            <person name="Warren W."/>
            <person name="Chinwalla A."/>
            <person name="Mardis E.R."/>
            <person name="Wilson R.K."/>
        </authorList>
    </citation>
    <scope>NUCLEOTIDE SEQUENCE [LARGE SCALE GENOMIC DNA]</scope>
    <source>
        <strain evidence="1">ATCC 51259</strain>
    </source>
</reference>
<dbReference type="Proteomes" id="UP000003460">
    <property type="component" value="Unassembled WGS sequence"/>
</dbReference>
<comment type="caution">
    <text evidence="1">The sequence shown here is derived from an EMBL/GenBank/DDBJ whole genome shotgun (WGS) entry which is preliminary data.</text>
</comment>
<evidence type="ECO:0000313" key="2">
    <source>
        <dbReference type="Proteomes" id="UP000003460"/>
    </source>
</evidence>
<evidence type="ECO:0008006" key="3">
    <source>
        <dbReference type="Google" id="ProtNLM"/>
    </source>
</evidence>
<dbReference type="GeneID" id="84575969"/>